<sequence>MNEMIASGVQTAFSILVASYLLVRMEARIEGLTQAVSDLKSAIERTFQLEVGGNG</sequence>
<keyword evidence="3" id="KW-1185">Reference proteome</keyword>
<protein>
    <recommendedName>
        <fullName evidence="4">YvrJ protein family</fullName>
    </recommendedName>
</protein>
<dbReference type="OrthoDB" id="2662123at2"/>
<feature type="transmembrane region" description="Helical" evidence="1">
    <location>
        <begin position="6"/>
        <end position="23"/>
    </location>
</feature>
<evidence type="ECO:0008006" key="4">
    <source>
        <dbReference type="Google" id="ProtNLM"/>
    </source>
</evidence>
<dbReference type="InterPro" id="IPR024419">
    <property type="entry name" value="YvrJ"/>
</dbReference>
<dbReference type="Pfam" id="PF12841">
    <property type="entry name" value="YvrJ"/>
    <property type="match status" value="1"/>
</dbReference>
<dbReference type="EMBL" id="CM001377">
    <property type="protein sequence ID" value="EHM10767.1"/>
    <property type="molecule type" value="Genomic_DNA"/>
</dbReference>
<keyword evidence="1" id="KW-1133">Transmembrane helix</keyword>
<evidence type="ECO:0000313" key="3">
    <source>
        <dbReference type="Proteomes" id="UP000005730"/>
    </source>
</evidence>
<proteinExistence type="predicted"/>
<keyword evidence="1" id="KW-0812">Transmembrane</keyword>
<dbReference type="STRING" id="926567.TheveDRAFT_1649"/>
<dbReference type="eggNOG" id="ENOG5033A90">
    <property type="taxonomic scope" value="Bacteria"/>
</dbReference>
<keyword evidence="1" id="KW-0472">Membrane</keyword>
<reference evidence="2 3" key="1">
    <citation type="submission" date="2011-10" db="EMBL/GenBank/DDBJ databases">
        <title>The Noncontiguous Finished genome of Thermanaerovibrio velox DSM 12556.</title>
        <authorList>
            <consortium name="US DOE Joint Genome Institute (JGI-PGF)"/>
            <person name="Lucas S."/>
            <person name="Copeland A."/>
            <person name="Lapidus A."/>
            <person name="Glavina del Rio T."/>
            <person name="Dalin E."/>
            <person name="Tice H."/>
            <person name="Bruce D."/>
            <person name="Goodwin L."/>
            <person name="Pitluck S."/>
            <person name="Peters L."/>
            <person name="Mikhailova N."/>
            <person name="Teshima H."/>
            <person name="Kyrpides N."/>
            <person name="Mavromatis K."/>
            <person name="Ivanova N."/>
            <person name="Markowitz V."/>
            <person name="Cheng J.-F."/>
            <person name="Hugenholtz P."/>
            <person name="Woyke T."/>
            <person name="Wu D."/>
            <person name="Spring S."/>
            <person name="Brambilla E.-M."/>
            <person name="Klenk H.-P."/>
            <person name="Eisen J.A."/>
        </authorList>
    </citation>
    <scope>NUCLEOTIDE SEQUENCE [LARGE SCALE GENOMIC DNA]</scope>
    <source>
        <strain evidence="2 3">DSM 12556</strain>
    </source>
</reference>
<evidence type="ECO:0000313" key="2">
    <source>
        <dbReference type="EMBL" id="EHM10767.1"/>
    </source>
</evidence>
<name>H0UQK3_9BACT</name>
<organism evidence="2 3">
    <name type="scientific">Thermanaerovibrio velox DSM 12556</name>
    <dbReference type="NCBI Taxonomy" id="926567"/>
    <lineage>
        <taxon>Bacteria</taxon>
        <taxon>Thermotogati</taxon>
        <taxon>Synergistota</taxon>
        <taxon>Synergistia</taxon>
        <taxon>Synergistales</taxon>
        <taxon>Synergistaceae</taxon>
        <taxon>Thermanaerovibrio</taxon>
    </lineage>
</organism>
<gene>
    <name evidence="2" type="ORF">TheveDRAFT_1649</name>
</gene>
<dbReference type="Proteomes" id="UP000005730">
    <property type="component" value="Chromosome"/>
</dbReference>
<dbReference type="AlphaFoldDB" id="H0UQK3"/>
<dbReference type="HOGENOM" id="CLU_198854_6_0_0"/>
<evidence type="ECO:0000256" key="1">
    <source>
        <dbReference type="SAM" id="Phobius"/>
    </source>
</evidence>
<accession>H0UQK3</accession>